<keyword evidence="6" id="KW-1185">Reference proteome</keyword>
<keyword evidence="4" id="KW-0768">Sushi</keyword>
<dbReference type="CDD" id="cd00033">
    <property type="entry name" value="CCP"/>
    <property type="match status" value="1"/>
</dbReference>
<dbReference type="InterPro" id="IPR051277">
    <property type="entry name" value="SEZ6_CSMD_C4BPB_Regulators"/>
</dbReference>
<dbReference type="VEuPathDB" id="VectorBase:PPAI002850"/>
<dbReference type="InterPro" id="IPR000436">
    <property type="entry name" value="Sushi_SCR_CCP_dom"/>
</dbReference>
<comment type="caution">
    <text evidence="4">Lacks conserved residue(s) required for the propagation of feature annotation.</text>
</comment>
<keyword evidence="2" id="KW-0677">Repeat</keyword>
<evidence type="ECO:0000313" key="6">
    <source>
        <dbReference type="Proteomes" id="UP000092462"/>
    </source>
</evidence>
<dbReference type="PANTHER" id="PTHR45656:SF4">
    <property type="entry name" value="PROTEIN CBR-CLEC-78"/>
    <property type="match status" value="1"/>
</dbReference>
<dbReference type="PANTHER" id="PTHR45656">
    <property type="entry name" value="PROTEIN CBR-CLEC-78"/>
    <property type="match status" value="1"/>
</dbReference>
<reference evidence="5" key="1">
    <citation type="submission" date="2022-08" db="UniProtKB">
        <authorList>
            <consortium name="EnsemblMetazoa"/>
        </authorList>
    </citation>
    <scope>IDENTIFICATION</scope>
    <source>
        <strain evidence="5">Israel</strain>
    </source>
</reference>
<dbReference type="EnsemblMetazoa" id="PPAI002850-RA">
    <property type="protein sequence ID" value="PPAI002850-PA"/>
    <property type="gene ID" value="PPAI002850"/>
</dbReference>
<dbReference type="VEuPathDB" id="VectorBase:PPAPM1_009198"/>
<name>A0A1B0D5U3_PHLPP</name>
<keyword evidence="1" id="KW-0732">Signal</keyword>
<evidence type="ECO:0000256" key="2">
    <source>
        <dbReference type="ARBA" id="ARBA00022737"/>
    </source>
</evidence>
<evidence type="ECO:0000256" key="1">
    <source>
        <dbReference type="ARBA" id="ARBA00022729"/>
    </source>
</evidence>
<dbReference type="Pfam" id="PF00084">
    <property type="entry name" value="Sushi"/>
    <property type="match status" value="1"/>
</dbReference>
<dbReference type="Proteomes" id="UP000092462">
    <property type="component" value="Unassembled WGS sequence"/>
</dbReference>
<accession>A0A1B0D5U3</accession>
<proteinExistence type="predicted"/>
<dbReference type="SMART" id="SM00032">
    <property type="entry name" value="CCP"/>
    <property type="match status" value="1"/>
</dbReference>
<dbReference type="SUPFAM" id="SSF57535">
    <property type="entry name" value="Complement control module/SCR domain"/>
    <property type="match status" value="1"/>
</dbReference>
<evidence type="ECO:0000313" key="5">
    <source>
        <dbReference type="EnsemblMetazoa" id="PPAI002850-PA"/>
    </source>
</evidence>
<evidence type="ECO:0000256" key="3">
    <source>
        <dbReference type="ARBA" id="ARBA00023157"/>
    </source>
</evidence>
<dbReference type="Gene3D" id="2.10.70.10">
    <property type="entry name" value="Complement Module, domain 1"/>
    <property type="match status" value="1"/>
</dbReference>
<dbReference type="AlphaFoldDB" id="A0A1B0D5U3"/>
<sequence>MWKISYTNGQHFDCEQPPEVENASSKLSVDDAEDSVSARYTCDPGFELQGEPDLFCDLDTDEWQGQPPICKPGECITLANANNATSAGYNTRGKY</sequence>
<dbReference type="EMBL" id="AJVK01000361">
    <property type="status" value="NOT_ANNOTATED_CDS"/>
    <property type="molecule type" value="Genomic_DNA"/>
</dbReference>
<organism evidence="5 6">
    <name type="scientific">Phlebotomus papatasi</name>
    <name type="common">Sandfly</name>
    <dbReference type="NCBI Taxonomy" id="29031"/>
    <lineage>
        <taxon>Eukaryota</taxon>
        <taxon>Metazoa</taxon>
        <taxon>Ecdysozoa</taxon>
        <taxon>Arthropoda</taxon>
        <taxon>Hexapoda</taxon>
        <taxon>Insecta</taxon>
        <taxon>Pterygota</taxon>
        <taxon>Neoptera</taxon>
        <taxon>Endopterygota</taxon>
        <taxon>Diptera</taxon>
        <taxon>Nematocera</taxon>
        <taxon>Psychodoidea</taxon>
        <taxon>Psychodidae</taxon>
        <taxon>Phlebotomus</taxon>
        <taxon>Phlebotomus</taxon>
    </lineage>
</organism>
<dbReference type="EMBL" id="AJVK01000362">
    <property type="status" value="NOT_ANNOTATED_CDS"/>
    <property type="molecule type" value="Genomic_DNA"/>
</dbReference>
<evidence type="ECO:0000256" key="4">
    <source>
        <dbReference type="PROSITE-ProRule" id="PRU00302"/>
    </source>
</evidence>
<protein>
    <submittedName>
        <fullName evidence="5">Uncharacterized protein</fullName>
    </submittedName>
</protein>
<dbReference type="InterPro" id="IPR035976">
    <property type="entry name" value="Sushi/SCR/CCP_sf"/>
</dbReference>
<keyword evidence="3" id="KW-1015">Disulfide bond</keyword>
<dbReference type="PROSITE" id="PS50923">
    <property type="entry name" value="SUSHI"/>
    <property type="match status" value="1"/>
</dbReference>